<dbReference type="Proteomes" id="UP000593572">
    <property type="component" value="Unassembled WGS sequence"/>
</dbReference>
<keyword evidence="2" id="KW-1185">Reference proteome</keyword>
<evidence type="ECO:0000313" key="2">
    <source>
        <dbReference type="Proteomes" id="UP000593572"/>
    </source>
</evidence>
<gene>
    <name evidence="1" type="ORF">Golob_023498</name>
</gene>
<dbReference type="EMBL" id="JABEZX010000003">
    <property type="protein sequence ID" value="MBA0552717.1"/>
    <property type="molecule type" value="Genomic_DNA"/>
</dbReference>
<dbReference type="AlphaFoldDB" id="A0A7J8LJU6"/>
<sequence length="34" mass="3876">MPGAAVHNALAREIQSLLRREWTMKISHVCREGN</sequence>
<reference evidence="1 2" key="1">
    <citation type="journal article" date="2019" name="Genome Biol. Evol.">
        <title>Insights into the evolution of the New World diploid cottons (Gossypium, subgenus Houzingenia) based on genome sequencing.</title>
        <authorList>
            <person name="Grover C.E."/>
            <person name="Arick M.A. 2nd"/>
            <person name="Thrash A."/>
            <person name="Conover J.L."/>
            <person name="Sanders W.S."/>
            <person name="Peterson D.G."/>
            <person name="Frelichowski J.E."/>
            <person name="Scheffler J.A."/>
            <person name="Scheffler B.E."/>
            <person name="Wendel J.F."/>
        </authorList>
    </citation>
    <scope>NUCLEOTIDE SEQUENCE [LARGE SCALE GENOMIC DNA]</scope>
    <source>
        <strain evidence="1">157</strain>
        <tissue evidence="1">Leaf</tissue>
    </source>
</reference>
<name>A0A7J8LJU6_9ROSI</name>
<protein>
    <submittedName>
        <fullName evidence="1">Uncharacterized protein</fullName>
    </submittedName>
</protein>
<evidence type="ECO:0000313" key="1">
    <source>
        <dbReference type="EMBL" id="MBA0552717.1"/>
    </source>
</evidence>
<comment type="caution">
    <text evidence="1">The sequence shown here is derived from an EMBL/GenBank/DDBJ whole genome shotgun (WGS) entry which is preliminary data.</text>
</comment>
<proteinExistence type="predicted"/>
<accession>A0A7J8LJU6</accession>
<organism evidence="1 2">
    <name type="scientific">Gossypium lobatum</name>
    <dbReference type="NCBI Taxonomy" id="34289"/>
    <lineage>
        <taxon>Eukaryota</taxon>
        <taxon>Viridiplantae</taxon>
        <taxon>Streptophyta</taxon>
        <taxon>Embryophyta</taxon>
        <taxon>Tracheophyta</taxon>
        <taxon>Spermatophyta</taxon>
        <taxon>Magnoliopsida</taxon>
        <taxon>eudicotyledons</taxon>
        <taxon>Gunneridae</taxon>
        <taxon>Pentapetalae</taxon>
        <taxon>rosids</taxon>
        <taxon>malvids</taxon>
        <taxon>Malvales</taxon>
        <taxon>Malvaceae</taxon>
        <taxon>Malvoideae</taxon>
        <taxon>Gossypium</taxon>
    </lineage>
</organism>